<dbReference type="InterPro" id="IPR015050">
    <property type="entry name" value="BofC_C"/>
</dbReference>
<protein>
    <submittedName>
        <fullName evidence="4">Intercompartmental signaling factor BofC</fullName>
    </submittedName>
</protein>
<keyword evidence="5" id="KW-1185">Reference proteome</keyword>
<dbReference type="EMBL" id="JAHQCR010000021">
    <property type="protein sequence ID" value="MBU9720702.1"/>
    <property type="molecule type" value="Genomic_DNA"/>
</dbReference>
<accession>A0ABS6JTX8</accession>
<feature type="domain" description="Bypass of forespore C C-terminal" evidence="2">
    <location>
        <begin position="104"/>
        <end position="176"/>
    </location>
</feature>
<evidence type="ECO:0000313" key="4">
    <source>
        <dbReference type="EMBL" id="MBU9720702.1"/>
    </source>
</evidence>
<comment type="caution">
    <text evidence="4">The sequence shown here is derived from an EMBL/GenBank/DDBJ whole genome shotgun (WGS) entry which is preliminary data.</text>
</comment>
<dbReference type="Proteomes" id="UP000790580">
    <property type="component" value="Unassembled WGS sequence"/>
</dbReference>
<dbReference type="InterPro" id="IPR038117">
    <property type="entry name" value="BofC_C_sf"/>
</dbReference>
<feature type="domain" description="Bypass-of-forespore C N-terminal" evidence="3">
    <location>
        <begin position="52"/>
        <end position="101"/>
    </location>
</feature>
<dbReference type="InterPro" id="IPR038118">
    <property type="entry name" value="BOFC_N_sf"/>
</dbReference>
<name>A0ABS6JTX8_9BACI</name>
<keyword evidence="1" id="KW-0472">Membrane</keyword>
<proteinExistence type="predicted"/>
<keyword evidence="1" id="KW-0812">Transmembrane</keyword>
<dbReference type="InterPro" id="IPR015071">
    <property type="entry name" value="BOFC_N"/>
</dbReference>
<organism evidence="4 5">
    <name type="scientific">Evansella alkalicola</name>
    <dbReference type="NCBI Taxonomy" id="745819"/>
    <lineage>
        <taxon>Bacteria</taxon>
        <taxon>Bacillati</taxon>
        <taxon>Bacillota</taxon>
        <taxon>Bacilli</taxon>
        <taxon>Bacillales</taxon>
        <taxon>Bacillaceae</taxon>
        <taxon>Evansella</taxon>
    </lineage>
</organism>
<dbReference type="Pfam" id="PF08977">
    <property type="entry name" value="BOFC_N"/>
    <property type="match status" value="1"/>
</dbReference>
<dbReference type="Gene3D" id="3.30.70.1740">
    <property type="entry name" value="Bypass-of-forespore C, C-terminal domain"/>
    <property type="match status" value="1"/>
</dbReference>
<feature type="transmembrane region" description="Helical" evidence="1">
    <location>
        <begin position="12"/>
        <end position="29"/>
    </location>
</feature>
<dbReference type="Pfam" id="PF08955">
    <property type="entry name" value="BofC_C"/>
    <property type="match status" value="1"/>
</dbReference>
<evidence type="ECO:0000259" key="3">
    <source>
        <dbReference type="Pfam" id="PF08977"/>
    </source>
</evidence>
<sequence>MSLNTKLRKSIFYIIVLFLLTGIFTVNHLQTLAQNYDRSDTHLAQENGAKTVEVILQRHYLDGEISEEVVEETIWSMEDFWSFYEDWQLVDQNEQKIIFMKEFNDISPLLKMNGYFGLSDDDTLSIFNGKPNDSEVIQSFFQVNTSRLKSHLRDELLEGIPISSKDHYLEVIKMVEEFAVKEM</sequence>
<dbReference type="RefSeq" id="WP_088074685.1">
    <property type="nucleotide sequence ID" value="NZ_JAHQCR010000021.1"/>
</dbReference>
<gene>
    <name evidence="4" type="ORF">KS407_04480</name>
</gene>
<evidence type="ECO:0000256" key="1">
    <source>
        <dbReference type="SAM" id="Phobius"/>
    </source>
</evidence>
<keyword evidence="1" id="KW-1133">Transmembrane helix</keyword>
<dbReference type="Gene3D" id="3.10.20.420">
    <property type="entry name" value="Bypass-of-forespore C, N-terminal domain"/>
    <property type="match status" value="1"/>
</dbReference>
<reference evidence="4 5" key="1">
    <citation type="submission" date="2021-06" db="EMBL/GenBank/DDBJ databases">
        <title>Bacillus sp. RD4P76, an endophyte from a halophyte.</title>
        <authorList>
            <person name="Sun J.-Q."/>
        </authorList>
    </citation>
    <scope>NUCLEOTIDE SEQUENCE [LARGE SCALE GENOMIC DNA]</scope>
    <source>
        <strain evidence="4 5">JCM 17098</strain>
    </source>
</reference>
<evidence type="ECO:0000313" key="5">
    <source>
        <dbReference type="Proteomes" id="UP000790580"/>
    </source>
</evidence>
<evidence type="ECO:0000259" key="2">
    <source>
        <dbReference type="Pfam" id="PF08955"/>
    </source>
</evidence>